<organism evidence="1 2">
    <name type="scientific">Rhizobium altiplani</name>
    <dbReference type="NCBI Taxonomy" id="1864509"/>
    <lineage>
        <taxon>Bacteria</taxon>
        <taxon>Pseudomonadati</taxon>
        <taxon>Pseudomonadota</taxon>
        <taxon>Alphaproteobacteria</taxon>
        <taxon>Hyphomicrobiales</taxon>
        <taxon>Rhizobiaceae</taxon>
        <taxon>Rhizobium/Agrobacterium group</taxon>
        <taxon>Rhizobium</taxon>
    </lineage>
</organism>
<keyword evidence="2" id="KW-1185">Reference proteome</keyword>
<evidence type="ECO:0000313" key="2">
    <source>
        <dbReference type="Proteomes" id="UP000068164"/>
    </source>
</evidence>
<dbReference type="AlphaFoldDB" id="A0A120FHB3"/>
<name>A0A120FHB3_9HYPH</name>
<proteinExistence type="predicted"/>
<dbReference type="EMBL" id="LNCD01000115">
    <property type="protein sequence ID" value="KWV45667.1"/>
    <property type="molecule type" value="Genomic_DNA"/>
</dbReference>
<accession>A0A120FHB3</accession>
<reference evidence="1 2" key="1">
    <citation type="submission" date="2015-11" db="EMBL/GenBank/DDBJ databases">
        <title>Draft Genome Sequence of the Strain BR 10423 (Rhizobium sp.) isolated from nodules of Mimosa pudica.</title>
        <authorList>
            <person name="Barauna A.C."/>
            <person name="Zilli J.E."/>
            <person name="Simoes-Araujo J.L."/>
            <person name="Reis V.M."/>
            <person name="James E.K."/>
            <person name="Reis F.B.Jr."/>
            <person name="Rouws L.F."/>
            <person name="Passos S.R."/>
            <person name="Gois S.R."/>
        </authorList>
    </citation>
    <scope>NUCLEOTIDE SEQUENCE [LARGE SCALE GENOMIC DNA]</scope>
    <source>
        <strain evidence="1 2">BR10423</strain>
    </source>
</reference>
<dbReference type="OrthoDB" id="8370752at2"/>
<gene>
    <name evidence="1" type="ORF">AS026_15795</name>
</gene>
<comment type="caution">
    <text evidence="1">The sequence shown here is derived from an EMBL/GenBank/DDBJ whole genome shotgun (WGS) entry which is preliminary data.</text>
</comment>
<sequence>MFSNFDDILAALKGLPGAMGGAMPEVGQNSQVPITPATPVTAATPATPAVYPTQTGSVPAQAGMLSGVGGMLGLNDGKGGPTAFGGLLNFKDEDSKQAALRGMLGASAGLMAAGGPSDKPHSFGQDLAQGVASGLGGYEAYKDSLSDRAYKDAATKKIGIDNAAEVQKAQLAAQAAAARQRLFGGVGFNGGSSTGATAASVPASGSPVVSAPAGGGDLAGQINRQRATYQAQYNGLMALGDGDNARPIFQQMNFLDNEAAKQGLVWNGQTYTAAPGFHEGAQSLRQSEATGTSLGNRNAWTDDQKELYAVNEERKAKGLPTIGLEDYTLSQKRASATTVNVNDGNKYGTIPPGYRLVEGPNGAYMEAIPGSPDAIKNAQAADAKDKKSDHAQVSSDAVDTAFNNVLRVDGESWLPTTGFTGSMLSNVGGTGSNNVRAALETLKANASLSTLQKMRDESPTGAGMGSPSDSEQKMIQAAYATLEQSQSRPEFIRNLNNFRNLWMDLVHGQGNGPARHPVTYGLNALTEDEKAAAEGNVVSPATTGSTNNAALPSIRGVEDFNKLAPGTVYIDPQGVKRTKR</sequence>
<dbReference type="Proteomes" id="UP000068164">
    <property type="component" value="Unassembled WGS sequence"/>
</dbReference>
<protein>
    <submittedName>
        <fullName evidence="1">Uncharacterized protein</fullName>
    </submittedName>
</protein>
<evidence type="ECO:0000313" key="1">
    <source>
        <dbReference type="EMBL" id="KWV45667.1"/>
    </source>
</evidence>
<dbReference type="RefSeq" id="WP_062373065.1">
    <property type="nucleotide sequence ID" value="NZ_LNCD01000115.1"/>
</dbReference>